<proteinExistence type="predicted"/>
<dbReference type="PANTHER" id="PTHR47791:SF3">
    <property type="entry name" value="MEIOTICALLY UP-REGULATED GENE 191 PROTEIN"/>
    <property type="match status" value="1"/>
</dbReference>
<dbReference type="InterPro" id="IPR053169">
    <property type="entry name" value="MUG_Protein"/>
</dbReference>
<dbReference type="GO" id="GO:0005975">
    <property type="term" value="P:carbohydrate metabolic process"/>
    <property type="evidence" value="ECO:0007669"/>
    <property type="project" value="InterPro"/>
</dbReference>
<dbReference type="PANTHER" id="PTHR47791">
    <property type="entry name" value="MEIOTICALLY UP-REGULATED GENE 191 PROTEIN"/>
    <property type="match status" value="1"/>
</dbReference>
<evidence type="ECO:0008006" key="4">
    <source>
        <dbReference type="Google" id="ProtNLM"/>
    </source>
</evidence>
<dbReference type="InterPro" id="IPR005198">
    <property type="entry name" value="Glyco_hydro_76"/>
</dbReference>
<evidence type="ECO:0000313" key="3">
    <source>
        <dbReference type="Proteomes" id="UP000293360"/>
    </source>
</evidence>
<dbReference type="SUPFAM" id="SSF48208">
    <property type="entry name" value="Six-hairpin glycosidases"/>
    <property type="match status" value="1"/>
</dbReference>
<reference evidence="2 3" key="1">
    <citation type="submission" date="2018-06" db="EMBL/GenBank/DDBJ databases">
        <title>Complete Genomes of Monosporascus.</title>
        <authorList>
            <person name="Robinson A.J."/>
            <person name="Natvig D.O."/>
        </authorList>
    </citation>
    <scope>NUCLEOTIDE SEQUENCE [LARGE SCALE GENOMIC DNA]</scope>
    <source>
        <strain evidence="2 3">CBS 110550</strain>
    </source>
</reference>
<protein>
    <recommendedName>
        <fullName evidence="4">Mannan endo-1,6-alpha-mannosidase</fullName>
    </recommendedName>
</protein>
<accession>A0A4Q4T8C0</accession>
<comment type="caution">
    <text evidence="2">The sequence shown here is derived from an EMBL/GenBank/DDBJ whole genome shotgun (WGS) entry which is preliminary data.</text>
</comment>
<dbReference type="Proteomes" id="UP000293360">
    <property type="component" value="Unassembled WGS sequence"/>
</dbReference>
<keyword evidence="1" id="KW-0732">Signal</keyword>
<gene>
    <name evidence="2" type="ORF">DL764_006074</name>
</gene>
<feature type="chain" id="PRO_5020403293" description="Mannan endo-1,6-alpha-mannosidase" evidence="1">
    <location>
        <begin position="27"/>
        <end position="378"/>
    </location>
</feature>
<name>A0A4Q4T8C0_9PEZI</name>
<dbReference type="Gene3D" id="1.50.10.20">
    <property type="match status" value="1"/>
</dbReference>
<organism evidence="2 3">
    <name type="scientific">Monosporascus ibericus</name>
    <dbReference type="NCBI Taxonomy" id="155417"/>
    <lineage>
        <taxon>Eukaryota</taxon>
        <taxon>Fungi</taxon>
        <taxon>Dikarya</taxon>
        <taxon>Ascomycota</taxon>
        <taxon>Pezizomycotina</taxon>
        <taxon>Sordariomycetes</taxon>
        <taxon>Xylariomycetidae</taxon>
        <taxon>Xylariales</taxon>
        <taxon>Xylariales incertae sedis</taxon>
        <taxon>Monosporascus</taxon>
    </lineage>
</organism>
<dbReference type="OrthoDB" id="9984024at2759"/>
<dbReference type="STRING" id="155417.A0A4Q4T8C0"/>
<dbReference type="AlphaFoldDB" id="A0A4Q4T8C0"/>
<dbReference type="InterPro" id="IPR008928">
    <property type="entry name" value="6-hairpin_glycosidase_sf"/>
</dbReference>
<dbReference type="EMBL" id="QJNU01000345">
    <property type="protein sequence ID" value="RYP01754.1"/>
    <property type="molecule type" value="Genomic_DNA"/>
</dbReference>
<dbReference type="Pfam" id="PF03663">
    <property type="entry name" value="Glyco_hydro_76"/>
    <property type="match status" value="1"/>
</dbReference>
<evidence type="ECO:0000313" key="2">
    <source>
        <dbReference type="EMBL" id="RYP01754.1"/>
    </source>
</evidence>
<evidence type="ECO:0000256" key="1">
    <source>
        <dbReference type="SAM" id="SignalP"/>
    </source>
</evidence>
<feature type="signal peptide" evidence="1">
    <location>
        <begin position="1"/>
        <end position="26"/>
    </location>
</feature>
<keyword evidence="3" id="KW-1185">Reference proteome</keyword>
<sequence>MAMLRWTRHRPAVLPLLAGLVAATEASWPAMDLSPRQDDFDFHAAAAAAVEAMMSTYVNHTGLYGEPQSPWYQSGVALQSMLDYLLATESRDYLPQALNTIERQRVPVPWWPEGGGEFRADSTDDTGWWALAMTSMYELTGDEEYLAIARLGEEYMFRYWNTTTCGGGLIWDIRNLEYQNAISNELYLTLTARLHRLIPGDTRYLNQSLFEWEWFVVSGMINSENLVNDGLTQDAACINNGQPTWTYNQGVMLGGLVDLFEATGDHSFIETARAVADAVLSSDLLLQDGILTEDCPPGPDCEVDAPIFKGIFIRYLAKLDRALPGKRPYREFIEANARSAYDSSRNGSDFYGYLWQGPFDTFSNARQVSAVNLMVAGL</sequence>